<organism evidence="2 3">
    <name type="scientific">Allonocardiopsis opalescens</name>
    <dbReference type="NCBI Taxonomy" id="1144618"/>
    <lineage>
        <taxon>Bacteria</taxon>
        <taxon>Bacillati</taxon>
        <taxon>Actinomycetota</taxon>
        <taxon>Actinomycetes</taxon>
        <taxon>Streptosporangiales</taxon>
        <taxon>Allonocardiopsis</taxon>
    </lineage>
</organism>
<dbReference type="RefSeq" id="WP_106248974.1">
    <property type="nucleotide sequence ID" value="NZ_PVZC01000006.1"/>
</dbReference>
<dbReference type="OrthoDB" id="4567904at2"/>
<gene>
    <name evidence="2" type="ORF">CLV72_106199</name>
</gene>
<keyword evidence="3" id="KW-1185">Reference proteome</keyword>
<dbReference type="AlphaFoldDB" id="A0A2T0Q0G3"/>
<sequence>MRRTATALGCLALATALPVASAAPAQAAQGTLTVGFQRFENPSGCYTASLWPMSVQNDADTRAVVYSGPDCTGEQVGVVEPGESGVFEFGTSVRID</sequence>
<feature type="signal peptide" evidence="1">
    <location>
        <begin position="1"/>
        <end position="27"/>
    </location>
</feature>
<dbReference type="Proteomes" id="UP000237846">
    <property type="component" value="Unassembled WGS sequence"/>
</dbReference>
<comment type="caution">
    <text evidence="2">The sequence shown here is derived from an EMBL/GenBank/DDBJ whole genome shotgun (WGS) entry which is preliminary data.</text>
</comment>
<name>A0A2T0Q0G3_9ACTN</name>
<evidence type="ECO:0008006" key="4">
    <source>
        <dbReference type="Google" id="ProtNLM"/>
    </source>
</evidence>
<evidence type="ECO:0000256" key="1">
    <source>
        <dbReference type="SAM" id="SignalP"/>
    </source>
</evidence>
<dbReference type="EMBL" id="PVZC01000006">
    <property type="protein sequence ID" value="PRX97163.1"/>
    <property type="molecule type" value="Genomic_DNA"/>
</dbReference>
<keyword evidence="1" id="KW-0732">Signal</keyword>
<feature type="chain" id="PRO_5015737073" description="Beta/gamma crystallin" evidence="1">
    <location>
        <begin position="28"/>
        <end position="96"/>
    </location>
</feature>
<protein>
    <recommendedName>
        <fullName evidence="4">Beta/gamma crystallin</fullName>
    </recommendedName>
</protein>
<evidence type="ECO:0000313" key="2">
    <source>
        <dbReference type="EMBL" id="PRX97163.1"/>
    </source>
</evidence>
<evidence type="ECO:0000313" key="3">
    <source>
        <dbReference type="Proteomes" id="UP000237846"/>
    </source>
</evidence>
<reference evidence="2 3" key="1">
    <citation type="submission" date="2018-03" db="EMBL/GenBank/DDBJ databases">
        <title>Genomic Encyclopedia of Archaeal and Bacterial Type Strains, Phase II (KMG-II): from individual species to whole genera.</title>
        <authorList>
            <person name="Goeker M."/>
        </authorList>
    </citation>
    <scope>NUCLEOTIDE SEQUENCE [LARGE SCALE GENOMIC DNA]</scope>
    <source>
        <strain evidence="2 3">DSM 45601</strain>
    </source>
</reference>
<accession>A0A2T0Q0G3</accession>
<proteinExistence type="predicted"/>